<organism evidence="4 5">
    <name type="scientific">Peronospora belbahrii</name>
    <dbReference type="NCBI Taxonomy" id="622444"/>
    <lineage>
        <taxon>Eukaryota</taxon>
        <taxon>Sar</taxon>
        <taxon>Stramenopiles</taxon>
        <taxon>Oomycota</taxon>
        <taxon>Peronosporomycetes</taxon>
        <taxon>Peronosporales</taxon>
        <taxon>Peronosporaceae</taxon>
        <taxon>Peronospora</taxon>
    </lineage>
</organism>
<feature type="region of interest" description="Disordered" evidence="1">
    <location>
        <begin position="228"/>
        <end position="259"/>
    </location>
</feature>
<comment type="caution">
    <text evidence="4">The sequence shown here is derived from an EMBL/GenBank/DDBJ whole genome shotgun (WGS) entry which is preliminary data.</text>
</comment>
<feature type="domain" description="HTH myb-type" evidence="3">
    <location>
        <begin position="485"/>
        <end position="539"/>
    </location>
</feature>
<reference evidence="4 5" key="1">
    <citation type="submission" date="2021-11" db="EMBL/GenBank/DDBJ databases">
        <authorList>
            <person name="Islam A."/>
            <person name="Islam S."/>
            <person name="Flora M.S."/>
            <person name="Rahman M."/>
            <person name="Ziaur R.M."/>
            <person name="Epstein J.H."/>
            <person name="Hassan M."/>
            <person name="Klassen M."/>
            <person name="Woodard K."/>
            <person name="Webb A."/>
            <person name="Webby R.J."/>
            <person name="El Zowalaty M.E."/>
        </authorList>
    </citation>
    <scope>NUCLEOTIDE SEQUENCE [LARGE SCALE GENOMIC DNA]</scope>
    <source>
        <strain evidence="4">Pbs1</strain>
    </source>
</reference>
<dbReference type="PROSITE" id="PS51294">
    <property type="entry name" value="HTH_MYB"/>
    <property type="match status" value="3"/>
</dbReference>
<dbReference type="InterPro" id="IPR050560">
    <property type="entry name" value="MYB_TF"/>
</dbReference>
<feature type="domain" description="Myb-like" evidence="2">
    <location>
        <begin position="385"/>
        <end position="430"/>
    </location>
</feature>
<evidence type="ECO:0000256" key="1">
    <source>
        <dbReference type="SAM" id="MobiDB-lite"/>
    </source>
</evidence>
<feature type="region of interest" description="Disordered" evidence="1">
    <location>
        <begin position="334"/>
        <end position="356"/>
    </location>
</feature>
<evidence type="ECO:0000259" key="3">
    <source>
        <dbReference type="PROSITE" id="PS51294"/>
    </source>
</evidence>
<dbReference type="PROSITE" id="PS50090">
    <property type="entry name" value="MYB_LIKE"/>
    <property type="match status" value="3"/>
</dbReference>
<feature type="compositionally biased region" description="Polar residues" evidence="1">
    <location>
        <begin position="45"/>
        <end position="59"/>
    </location>
</feature>
<dbReference type="EMBL" id="CAKLCB010000378">
    <property type="protein sequence ID" value="CAH0521382.1"/>
    <property type="molecule type" value="Genomic_DNA"/>
</dbReference>
<protein>
    <submittedName>
        <fullName evidence="4">Uncharacterized protein</fullName>
    </submittedName>
</protein>
<dbReference type="Gene3D" id="1.10.10.60">
    <property type="entry name" value="Homeodomain-like"/>
    <property type="match status" value="3"/>
</dbReference>
<accession>A0ABN8D886</accession>
<keyword evidence="5" id="KW-1185">Reference proteome</keyword>
<dbReference type="InterPro" id="IPR001005">
    <property type="entry name" value="SANT/Myb"/>
</dbReference>
<dbReference type="Pfam" id="PF00249">
    <property type="entry name" value="Myb_DNA-binding"/>
    <property type="match status" value="1"/>
</dbReference>
<feature type="region of interest" description="Disordered" evidence="1">
    <location>
        <begin position="29"/>
        <end position="154"/>
    </location>
</feature>
<feature type="domain" description="HTH myb-type" evidence="3">
    <location>
        <begin position="385"/>
        <end position="434"/>
    </location>
</feature>
<sequence length="822" mass="91320">MHPRSRLGRPSPKRSLSCAGLDGLDELIHTSDNARPSRNRKRRQSLSYFSAANSATPISPSRDDSTVAQASCPGVHPRFELSPFNEKSSADDKLQKAPSSSFEDRCPQASSDHIQAIDSRSDIHDNNCEEDDSDGANEEYNDEDASYNRNHDYSSSGHVSVSNLAFVEPQDMFENRLKLNHDALTAKCLDHNVFFPPSHRSLSSECSPREEFLIQAFGSSGFKLHGASVSNNDDSDESLSDDSSNNGREQISSSQGAIADADTELKMSFNELEADIRGAMHQNSYHQQHSTRLPELTSLSHQSFAPPSHGSFGLSRSPSFLRNTQDIQRVSLFTPPQTARPHLLPSQEESDCSRREQYHQSPVCASSLENTPQSKGSAGIHTSTKWLRDEDERLREAVARFGGKNWKMIAETLGNGRTDVQCLHRWNKVLKPGLIKGPWTPEEDRILTSLITRYGVGKIRWCDLALHLPGRIGKQCRERWCNHLDSRIRKGQWTPEEDDMVFRWQQKLGNKWSEIAKLLPGRTENAVKNRFNSAARRKWLMTQANKSSCSPLTQTTPASQTQVLHVQLQQQNPLLQSPSTRQESDIYNVNTNPYRGANVLPLPSSEALLEHQTDKMIPPLERQNFIQHYSSLNVPPASTLLPSGLDETNSFCSVFPMADEQCFQQQGQDKSVEVTKGDLTPLTTPPTFVPPPLDSFFSSPMSIGTGANGSFHHPENVSGGGETYISPVISFPDHHLAQVHHAPVNASLLPKNTPDEFAAETSIGLSLLQLKEEKAEQCDFVLQDTPDVPAASSGTDPSVHMDDENMNSFLDSVALELDDIIE</sequence>
<dbReference type="CDD" id="cd00167">
    <property type="entry name" value="SANT"/>
    <property type="match status" value="3"/>
</dbReference>
<evidence type="ECO:0000313" key="4">
    <source>
        <dbReference type="EMBL" id="CAH0521382.1"/>
    </source>
</evidence>
<dbReference type="Pfam" id="PF13921">
    <property type="entry name" value="Myb_DNA-bind_6"/>
    <property type="match status" value="1"/>
</dbReference>
<evidence type="ECO:0000259" key="2">
    <source>
        <dbReference type="PROSITE" id="PS50090"/>
    </source>
</evidence>
<dbReference type="SUPFAM" id="SSF46689">
    <property type="entry name" value="Homeodomain-like"/>
    <property type="match status" value="2"/>
</dbReference>
<dbReference type="InterPro" id="IPR009057">
    <property type="entry name" value="Homeodomain-like_sf"/>
</dbReference>
<gene>
    <name evidence="4" type="ORF">PBS001_LOCUS7837</name>
</gene>
<evidence type="ECO:0000313" key="5">
    <source>
        <dbReference type="Proteomes" id="UP001158986"/>
    </source>
</evidence>
<feature type="domain" description="Myb-like" evidence="2">
    <location>
        <begin position="485"/>
        <end position="535"/>
    </location>
</feature>
<dbReference type="PANTHER" id="PTHR45614">
    <property type="entry name" value="MYB PROTEIN-RELATED"/>
    <property type="match status" value="1"/>
</dbReference>
<dbReference type="InterPro" id="IPR017930">
    <property type="entry name" value="Myb_dom"/>
</dbReference>
<feature type="compositionally biased region" description="Polar residues" evidence="1">
    <location>
        <begin position="247"/>
        <end position="256"/>
    </location>
</feature>
<feature type="domain" description="HTH myb-type" evidence="3">
    <location>
        <begin position="436"/>
        <end position="484"/>
    </location>
</feature>
<feature type="domain" description="Myb-like" evidence="2">
    <location>
        <begin position="431"/>
        <end position="484"/>
    </location>
</feature>
<dbReference type="Proteomes" id="UP001158986">
    <property type="component" value="Unassembled WGS sequence"/>
</dbReference>
<feature type="region of interest" description="Disordered" evidence="1">
    <location>
        <begin position="1"/>
        <end position="20"/>
    </location>
</feature>
<name>A0ABN8D886_9STRA</name>
<proteinExistence type="predicted"/>
<dbReference type="PANTHER" id="PTHR45614:SF25">
    <property type="entry name" value="MYB PROTEIN"/>
    <property type="match status" value="1"/>
</dbReference>
<feature type="compositionally biased region" description="Acidic residues" evidence="1">
    <location>
        <begin position="128"/>
        <end position="145"/>
    </location>
</feature>
<dbReference type="SMART" id="SM00717">
    <property type="entry name" value="SANT"/>
    <property type="match status" value="3"/>
</dbReference>
<feature type="region of interest" description="Disordered" evidence="1">
    <location>
        <begin position="300"/>
        <end position="319"/>
    </location>
</feature>